<dbReference type="GO" id="GO:0004525">
    <property type="term" value="F:ribonuclease III activity"/>
    <property type="evidence" value="ECO:0007669"/>
    <property type="project" value="InterPro"/>
</dbReference>
<sequence length="269" mass="29618">MASKRPLRSLVSTASSSLRPSQTSKTCIVRTSACAFSSTTPSRATEYDTEAAGRPRWQQTPPRMVAPHRIRPAAKGGIHKVNDDPKKLDDAYIRMLGPGGDKMLGDDVKWLAVTHKSFDHGKRGFNDRLAYLGRRIVQLQTSQALINSPQEHQWPRDSNGVPVNDEYGRKPYLHPALDGLQGLTDEAESLVLSKSRLAPIAERYRLDKVTRWTPKRADNLQGSGFETVLMTSLYAIVGAVALERGGEVANKVVQDKILAPLGFSFAPES</sequence>
<dbReference type="CDD" id="cd00593">
    <property type="entry name" value="RIBOc"/>
    <property type="match status" value="1"/>
</dbReference>
<gene>
    <name evidence="3" type="ORF">AA0113_g2580</name>
</gene>
<dbReference type="InterPro" id="IPR036389">
    <property type="entry name" value="RNase_III_sf"/>
</dbReference>
<dbReference type="EMBL" id="PEJP01000008">
    <property type="protein sequence ID" value="RYO70938.1"/>
    <property type="molecule type" value="Genomic_DNA"/>
</dbReference>
<dbReference type="InterPro" id="IPR000999">
    <property type="entry name" value="RNase_III_dom"/>
</dbReference>
<dbReference type="Pfam" id="PF14622">
    <property type="entry name" value="Ribonucleas_3_3"/>
    <property type="match status" value="1"/>
</dbReference>
<evidence type="ECO:0000259" key="2">
    <source>
        <dbReference type="Pfam" id="PF14622"/>
    </source>
</evidence>
<evidence type="ECO:0000313" key="3">
    <source>
        <dbReference type="EMBL" id="RYO70938.1"/>
    </source>
</evidence>
<organism evidence="3 4">
    <name type="scientific">Alternaria arborescens</name>
    <dbReference type="NCBI Taxonomy" id="156630"/>
    <lineage>
        <taxon>Eukaryota</taxon>
        <taxon>Fungi</taxon>
        <taxon>Dikarya</taxon>
        <taxon>Ascomycota</taxon>
        <taxon>Pezizomycotina</taxon>
        <taxon>Dothideomycetes</taxon>
        <taxon>Pleosporomycetidae</taxon>
        <taxon>Pleosporales</taxon>
        <taxon>Pleosporineae</taxon>
        <taxon>Pleosporaceae</taxon>
        <taxon>Alternaria</taxon>
        <taxon>Alternaria sect. Alternaria</taxon>
    </lineage>
</organism>
<dbReference type="GO" id="GO:0032543">
    <property type="term" value="P:mitochondrial translation"/>
    <property type="evidence" value="ECO:0007669"/>
    <property type="project" value="InterPro"/>
</dbReference>
<dbReference type="Proteomes" id="UP000293823">
    <property type="component" value="Unassembled WGS sequence"/>
</dbReference>
<dbReference type="GO" id="GO:0003735">
    <property type="term" value="F:structural constituent of ribosome"/>
    <property type="evidence" value="ECO:0007669"/>
    <property type="project" value="InterPro"/>
</dbReference>
<dbReference type="SUPFAM" id="SSF69065">
    <property type="entry name" value="RNase III domain-like"/>
    <property type="match status" value="1"/>
</dbReference>
<feature type="region of interest" description="Disordered" evidence="1">
    <location>
        <begin position="1"/>
        <end position="24"/>
    </location>
</feature>
<evidence type="ECO:0000256" key="1">
    <source>
        <dbReference type="SAM" id="MobiDB-lite"/>
    </source>
</evidence>
<comment type="caution">
    <text evidence="3">The sequence shown here is derived from an EMBL/GenBank/DDBJ whole genome shotgun (WGS) entry which is preliminary data.</text>
</comment>
<dbReference type="AlphaFoldDB" id="A0A4V1X7R8"/>
<reference evidence="4" key="1">
    <citation type="journal article" date="2019" name="bioRxiv">
        <title>Genomics, evolutionary history and diagnostics of the Alternaria alternata species group including apple and Asian pear pathotypes.</title>
        <authorList>
            <person name="Armitage A.D."/>
            <person name="Cockerton H.M."/>
            <person name="Sreenivasaprasad S."/>
            <person name="Woodhall J.W."/>
            <person name="Lane C.R."/>
            <person name="Harrison R.J."/>
            <person name="Clarkson J.P."/>
        </authorList>
    </citation>
    <scope>NUCLEOTIDE SEQUENCE [LARGE SCALE GENOMIC DNA]</scope>
    <source>
        <strain evidence="4">RGR 97.0016</strain>
    </source>
</reference>
<dbReference type="PANTHER" id="PTHR28160">
    <property type="entry name" value="54S RIBOSOMAL PROTEIN L15, MITOCHONDRIAL"/>
    <property type="match status" value="1"/>
</dbReference>
<evidence type="ECO:0000313" key="4">
    <source>
        <dbReference type="Proteomes" id="UP000293823"/>
    </source>
</evidence>
<dbReference type="Gene3D" id="1.10.1520.10">
    <property type="entry name" value="Ribonuclease III domain"/>
    <property type="match status" value="1"/>
</dbReference>
<dbReference type="InterPro" id="IPR040030">
    <property type="entry name" value="Ribosomal_mL57"/>
</dbReference>
<dbReference type="OrthoDB" id="2281895at2759"/>
<feature type="region of interest" description="Disordered" evidence="1">
    <location>
        <begin position="39"/>
        <end position="60"/>
    </location>
</feature>
<accession>A0A4V1X7R8</accession>
<dbReference type="GO" id="GO:0006396">
    <property type="term" value="P:RNA processing"/>
    <property type="evidence" value="ECO:0007669"/>
    <property type="project" value="InterPro"/>
</dbReference>
<dbReference type="PANTHER" id="PTHR28160:SF1">
    <property type="entry name" value="LARGE RIBOSOMAL SUBUNIT PROTEIN ML57"/>
    <property type="match status" value="1"/>
</dbReference>
<proteinExistence type="predicted"/>
<dbReference type="FunFam" id="1.10.1520.10:FF:000018">
    <property type="entry name" value="RNase III domain protein"/>
    <property type="match status" value="1"/>
</dbReference>
<name>A0A4V1X7R8_9PLEO</name>
<dbReference type="GO" id="GO:0005762">
    <property type="term" value="C:mitochondrial large ribosomal subunit"/>
    <property type="evidence" value="ECO:0007669"/>
    <property type="project" value="InterPro"/>
</dbReference>
<protein>
    <recommendedName>
        <fullName evidence="2">RNase III domain-containing protein</fullName>
    </recommendedName>
</protein>
<feature type="compositionally biased region" description="Polar residues" evidence="1">
    <location>
        <begin position="10"/>
        <end position="24"/>
    </location>
</feature>
<keyword evidence="4" id="KW-1185">Reference proteome</keyword>
<feature type="domain" description="RNase III" evidence="2">
    <location>
        <begin position="107"/>
        <end position="260"/>
    </location>
</feature>